<dbReference type="AlphaFoldDB" id="A0A1G1Z7D8"/>
<organism evidence="2 3">
    <name type="scientific">Candidatus Colwellbacteria bacterium RIFCSPLOWO2_02_FULL_45_11</name>
    <dbReference type="NCBI Taxonomy" id="1797692"/>
    <lineage>
        <taxon>Bacteria</taxon>
        <taxon>Candidatus Colwelliibacteriota</taxon>
    </lineage>
</organism>
<feature type="transmembrane region" description="Helical" evidence="1">
    <location>
        <begin position="12"/>
        <end position="30"/>
    </location>
</feature>
<accession>A0A1G1Z7D8</accession>
<protein>
    <recommendedName>
        <fullName evidence="4">Type 4 fimbrial biogenesis protein PilX N-terminal domain-containing protein</fullName>
    </recommendedName>
</protein>
<name>A0A1G1Z7D8_9BACT</name>
<keyword evidence="1" id="KW-0812">Transmembrane</keyword>
<comment type="caution">
    <text evidence="2">The sequence shown here is derived from an EMBL/GenBank/DDBJ whole genome shotgun (WGS) entry which is preliminary data.</text>
</comment>
<evidence type="ECO:0008006" key="4">
    <source>
        <dbReference type="Google" id="ProtNLM"/>
    </source>
</evidence>
<gene>
    <name evidence="2" type="ORF">A3I33_02080</name>
</gene>
<reference evidence="2 3" key="1">
    <citation type="journal article" date="2016" name="Nat. Commun.">
        <title>Thousands of microbial genomes shed light on interconnected biogeochemical processes in an aquifer system.</title>
        <authorList>
            <person name="Anantharaman K."/>
            <person name="Brown C.T."/>
            <person name="Hug L.A."/>
            <person name="Sharon I."/>
            <person name="Castelle C.J."/>
            <person name="Probst A.J."/>
            <person name="Thomas B.C."/>
            <person name="Singh A."/>
            <person name="Wilkins M.J."/>
            <person name="Karaoz U."/>
            <person name="Brodie E.L."/>
            <person name="Williams K.H."/>
            <person name="Hubbard S.S."/>
            <person name="Banfield J.F."/>
        </authorList>
    </citation>
    <scope>NUCLEOTIDE SEQUENCE [LARGE SCALE GENOMIC DNA]</scope>
</reference>
<proteinExistence type="predicted"/>
<evidence type="ECO:0000256" key="1">
    <source>
        <dbReference type="SAM" id="Phobius"/>
    </source>
</evidence>
<dbReference type="STRING" id="1797692.A3I33_02080"/>
<dbReference type="Proteomes" id="UP000176544">
    <property type="component" value="Unassembled WGS sequence"/>
</dbReference>
<evidence type="ECO:0000313" key="2">
    <source>
        <dbReference type="EMBL" id="OGY60551.1"/>
    </source>
</evidence>
<keyword evidence="1" id="KW-0472">Membrane</keyword>
<keyword evidence="1" id="KW-1133">Transmembrane helix</keyword>
<sequence>MRRNNGQLIIEMMVAVSLLMIGLLGIFAVLSQSLGLNRVAANQYIAAHLAAEGIEVTKSIIDANYINGGPWNLGLESDGDYAVEYNSTELDGSSEKLEARLKLDESTGLYTYESGVDTNFRRTITIDNIPDADPTEIKVISRVYWKDRGGVDFDIVLEDRFRDWRE</sequence>
<evidence type="ECO:0000313" key="3">
    <source>
        <dbReference type="Proteomes" id="UP000176544"/>
    </source>
</evidence>
<dbReference type="EMBL" id="MHJA01000029">
    <property type="protein sequence ID" value="OGY60551.1"/>
    <property type="molecule type" value="Genomic_DNA"/>
</dbReference>